<accession>A0A8T3D2D7</accession>
<dbReference type="InterPro" id="IPR007110">
    <property type="entry name" value="Ig-like_dom"/>
</dbReference>
<evidence type="ECO:0000313" key="8">
    <source>
        <dbReference type="Proteomes" id="UP000829720"/>
    </source>
</evidence>
<keyword evidence="5" id="KW-0732">Signal</keyword>
<dbReference type="GO" id="GO:0005886">
    <property type="term" value="C:plasma membrane"/>
    <property type="evidence" value="ECO:0007669"/>
    <property type="project" value="TreeGrafter"/>
</dbReference>
<evidence type="ECO:0000313" key="7">
    <source>
        <dbReference type="EMBL" id="KAI1888788.1"/>
    </source>
</evidence>
<dbReference type="Proteomes" id="UP000829720">
    <property type="component" value="Unassembled WGS sequence"/>
</dbReference>
<gene>
    <name evidence="7" type="ORF">AGOR_G00172330</name>
</gene>
<keyword evidence="8" id="KW-1185">Reference proteome</keyword>
<dbReference type="SUPFAM" id="SSF48726">
    <property type="entry name" value="Immunoglobulin"/>
    <property type="match status" value="2"/>
</dbReference>
<dbReference type="OrthoDB" id="8865476at2759"/>
<dbReference type="CDD" id="cd05716">
    <property type="entry name" value="IgV_pIgR_like"/>
    <property type="match status" value="1"/>
</dbReference>
<comment type="caution">
    <text evidence="7">The sequence shown here is derived from an EMBL/GenBank/DDBJ whole genome shotgun (WGS) entry which is preliminary data.</text>
</comment>
<keyword evidence="3" id="KW-0472">Membrane</keyword>
<comment type="subcellular location">
    <subcellularLocation>
        <location evidence="1">Membrane</location>
    </subcellularLocation>
</comment>
<feature type="region of interest" description="Disordered" evidence="4">
    <location>
        <begin position="288"/>
        <end position="315"/>
    </location>
</feature>
<feature type="domain" description="Ig-like" evidence="6">
    <location>
        <begin position="16"/>
        <end position="120"/>
    </location>
</feature>
<keyword evidence="2" id="KW-0812">Transmembrane</keyword>
<feature type="compositionally biased region" description="Polar residues" evidence="4">
    <location>
        <begin position="289"/>
        <end position="300"/>
    </location>
</feature>
<dbReference type="PROSITE" id="PS50835">
    <property type="entry name" value="IG_LIKE"/>
    <property type="match status" value="1"/>
</dbReference>
<dbReference type="AlphaFoldDB" id="A0A8T3D2D7"/>
<dbReference type="GO" id="GO:0004888">
    <property type="term" value="F:transmembrane signaling receptor activity"/>
    <property type="evidence" value="ECO:0007669"/>
    <property type="project" value="TreeGrafter"/>
</dbReference>
<feature type="region of interest" description="Disordered" evidence="4">
    <location>
        <begin position="175"/>
        <end position="206"/>
    </location>
</feature>
<feature type="chain" id="PRO_5035769000" description="Ig-like domain-containing protein" evidence="5">
    <location>
        <begin position="21"/>
        <end position="374"/>
    </location>
</feature>
<dbReference type="InterPro" id="IPR003599">
    <property type="entry name" value="Ig_sub"/>
</dbReference>
<evidence type="ECO:0000256" key="5">
    <source>
        <dbReference type="SAM" id="SignalP"/>
    </source>
</evidence>
<protein>
    <recommendedName>
        <fullName evidence="6">Ig-like domain-containing protein</fullName>
    </recommendedName>
</protein>
<evidence type="ECO:0000256" key="4">
    <source>
        <dbReference type="SAM" id="MobiDB-lite"/>
    </source>
</evidence>
<dbReference type="PANTHER" id="PTHR11860">
    <property type="entry name" value="POLYMERIC-IMMUNOGLOBULIN RECEPTOR"/>
    <property type="match status" value="1"/>
</dbReference>
<organism evidence="7 8">
    <name type="scientific">Albula goreensis</name>
    <dbReference type="NCBI Taxonomy" id="1534307"/>
    <lineage>
        <taxon>Eukaryota</taxon>
        <taxon>Metazoa</taxon>
        <taxon>Chordata</taxon>
        <taxon>Craniata</taxon>
        <taxon>Vertebrata</taxon>
        <taxon>Euteleostomi</taxon>
        <taxon>Actinopterygii</taxon>
        <taxon>Neopterygii</taxon>
        <taxon>Teleostei</taxon>
        <taxon>Albuliformes</taxon>
        <taxon>Albulidae</taxon>
        <taxon>Albula</taxon>
    </lineage>
</organism>
<evidence type="ECO:0000256" key="2">
    <source>
        <dbReference type="ARBA" id="ARBA00022692"/>
    </source>
</evidence>
<evidence type="ECO:0000256" key="3">
    <source>
        <dbReference type="ARBA" id="ARBA00023136"/>
    </source>
</evidence>
<name>A0A8T3D2D7_9TELE</name>
<dbReference type="InterPro" id="IPR036179">
    <property type="entry name" value="Ig-like_dom_sf"/>
</dbReference>
<dbReference type="EMBL" id="JAERUA010000016">
    <property type="protein sequence ID" value="KAI1888788.1"/>
    <property type="molecule type" value="Genomic_DNA"/>
</dbReference>
<proteinExistence type="predicted"/>
<dbReference type="Pfam" id="PF07686">
    <property type="entry name" value="V-set"/>
    <property type="match status" value="1"/>
</dbReference>
<reference evidence="7" key="1">
    <citation type="submission" date="2021-01" db="EMBL/GenBank/DDBJ databases">
        <authorList>
            <person name="Zahm M."/>
            <person name="Roques C."/>
            <person name="Cabau C."/>
            <person name="Klopp C."/>
            <person name="Donnadieu C."/>
            <person name="Jouanno E."/>
            <person name="Lampietro C."/>
            <person name="Louis A."/>
            <person name="Herpin A."/>
            <person name="Echchiki A."/>
            <person name="Berthelot C."/>
            <person name="Parey E."/>
            <person name="Roest-Crollius H."/>
            <person name="Braasch I."/>
            <person name="Postlethwait J."/>
            <person name="Bobe J."/>
            <person name="Montfort J."/>
            <person name="Bouchez O."/>
            <person name="Begum T."/>
            <person name="Mejri S."/>
            <person name="Adams A."/>
            <person name="Chen W.-J."/>
            <person name="Guiguen Y."/>
        </authorList>
    </citation>
    <scope>NUCLEOTIDE SEQUENCE</scope>
    <source>
        <tissue evidence="7">Blood</tissue>
    </source>
</reference>
<dbReference type="SMART" id="SM00409">
    <property type="entry name" value="IG"/>
    <property type="match status" value="2"/>
</dbReference>
<evidence type="ECO:0000259" key="6">
    <source>
        <dbReference type="PROSITE" id="PS50835"/>
    </source>
</evidence>
<dbReference type="InterPro" id="IPR013106">
    <property type="entry name" value="Ig_V-set"/>
</dbReference>
<dbReference type="PANTHER" id="PTHR11860:SF87">
    <property type="entry name" value="CMRF35-LIKE MOLECULE 8"/>
    <property type="match status" value="1"/>
</dbReference>
<dbReference type="InterPro" id="IPR013783">
    <property type="entry name" value="Ig-like_fold"/>
</dbReference>
<dbReference type="InterPro" id="IPR050671">
    <property type="entry name" value="CD300_family_receptors"/>
</dbReference>
<feature type="signal peptide" evidence="5">
    <location>
        <begin position="1"/>
        <end position="20"/>
    </location>
</feature>
<evidence type="ECO:0000256" key="1">
    <source>
        <dbReference type="ARBA" id="ARBA00004370"/>
    </source>
</evidence>
<dbReference type="Gene3D" id="2.60.40.10">
    <property type="entry name" value="Immunoglobulins"/>
    <property type="match status" value="2"/>
</dbReference>
<sequence length="374" mass="41436">MDPVLFLLLFIITTPPGAERVWTVVSSLSVKAGQGVNVTCSYDRKHRGRAKLWCRGASWSHCPAVVRTDSLQSRGDVSISDDSAHQVFTVTMRNLREGDTGYYLCAVDVPGPMFDSKSVYLRVTKETDRVRTVKKLTVRRGESITIPCHYDQALRDQDRLWRALVWGGNWTSDRRQGISAPGGHPRASRPVSAEYHDDWTGRGRGQRAVSLRQRAREGEKWWCRSGDWSSCLTAGGAGHYKSQHASVLISDDGGRGEFTVTMRGLRREDEGWYLCAAGDLQIPVHLSVTPHTGPTQSYTSPRPGGEDLHPSPHSHSCGPHLDVRSKCAVGLVYLACTIIAALKVWRSYSAHGNICHWVLGDHFRVGKSHPGRTG</sequence>